<sequence>MAETSYSSATIYPEPRRMSTESSTASKCHKSDKAYRIQLSELVEICELTPVKLSKRLTCPAAGGMLSLICPIPRGKEPALRGTNGSCDNSASLEACPLQVLK</sequence>
<feature type="region of interest" description="Disordered" evidence="1">
    <location>
        <begin position="1"/>
        <end position="31"/>
    </location>
</feature>
<feature type="compositionally biased region" description="Polar residues" evidence="1">
    <location>
        <begin position="1"/>
        <end position="10"/>
    </location>
</feature>
<dbReference type="AlphaFoldDB" id="A0A9X9LPJ8"/>
<name>A0A9X9LPJ8_GULGU</name>
<evidence type="ECO:0000313" key="2">
    <source>
        <dbReference type="EMBL" id="VCW78579.1"/>
    </source>
</evidence>
<keyword evidence="3" id="KW-1185">Reference proteome</keyword>
<accession>A0A9X9LPJ8</accession>
<gene>
    <name evidence="2" type="ORF">BN2614_LOCUS1</name>
</gene>
<evidence type="ECO:0000256" key="1">
    <source>
        <dbReference type="SAM" id="MobiDB-lite"/>
    </source>
</evidence>
<comment type="caution">
    <text evidence="2">The sequence shown here is derived from an EMBL/GenBank/DDBJ whole genome shotgun (WGS) entry which is preliminary data.</text>
</comment>
<proteinExistence type="predicted"/>
<organism evidence="2 3">
    <name type="scientific">Gulo gulo</name>
    <name type="common">Wolverine</name>
    <name type="synonym">Gluton</name>
    <dbReference type="NCBI Taxonomy" id="48420"/>
    <lineage>
        <taxon>Eukaryota</taxon>
        <taxon>Metazoa</taxon>
        <taxon>Chordata</taxon>
        <taxon>Craniata</taxon>
        <taxon>Vertebrata</taxon>
        <taxon>Euteleostomi</taxon>
        <taxon>Mammalia</taxon>
        <taxon>Eutheria</taxon>
        <taxon>Laurasiatheria</taxon>
        <taxon>Carnivora</taxon>
        <taxon>Caniformia</taxon>
        <taxon>Musteloidea</taxon>
        <taxon>Mustelidae</taxon>
        <taxon>Guloninae</taxon>
        <taxon>Gulo</taxon>
    </lineage>
</organism>
<evidence type="ECO:0000313" key="3">
    <source>
        <dbReference type="Proteomes" id="UP000269945"/>
    </source>
</evidence>
<dbReference type="EMBL" id="CYRY02010320">
    <property type="protein sequence ID" value="VCW78579.1"/>
    <property type="molecule type" value="Genomic_DNA"/>
</dbReference>
<protein>
    <submittedName>
        <fullName evidence="2">Uncharacterized protein</fullName>
    </submittedName>
</protein>
<reference evidence="2 3" key="1">
    <citation type="submission" date="2018-10" db="EMBL/GenBank/DDBJ databases">
        <authorList>
            <person name="Ekblom R."/>
            <person name="Jareborg N."/>
        </authorList>
    </citation>
    <scope>NUCLEOTIDE SEQUENCE [LARGE SCALE GENOMIC DNA]</scope>
    <source>
        <tissue evidence="2">Muscle</tissue>
    </source>
</reference>
<dbReference type="Proteomes" id="UP000269945">
    <property type="component" value="Unassembled WGS sequence"/>
</dbReference>